<dbReference type="HAMAP" id="MF_00440">
    <property type="entry name" value="NrdR"/>
    <property type="match status" value="1"/>
</dbReference>
<evidence type="ECO:0000256" key="2">
    <source>
        <dbReference type="ARBA" id="ARBA00022741"/>
    </source>
</evidence>
<comment type="function">
    <text evidence="8">Negatively regulates transcription of bacterial ribonucleotide reductase nrd genes and operons by binding to NrdR-boxes.</text>
</comment>
<evidence type="ECO:0000256" key="6">
    <source>
        <dbReference type="ARBA" id="ARBA00023125"/>
    </source>
</evidence>
<dbReference type="KEGG" id="pcor:KS4_36870"/>
<keyword evidence="8" id="KW-0862">Zinc</keyword>
<keyword evidence="8" id="KW-0479">Metal-binding</keyword>
<keyword evidence="1 8" id="KW-0678">Repressor</keyword>
<dbReference type="GO" id="GO:0005524">
    <property type="term" value="F:ATP binding"/>
    <property type="evidence" value="ECO:0007669"/>
    <property type="project" value="UniProtKB-UniRule"/>
</dbReference>
<keyword evidence="5 8" id="KW-0805">Transcription regulation</keyword>
<dbReference type="InterPro" id="IPR055173">
    <property type="entry name" value="NrdR-like_N"/>
</dbReference>
<dbReference type="NCBIfam" id="TIGR00244">
    <property type="entry name" value="transcriptional regulator NrdR"/>
    <property type="match status" value="1"/>
</dbReference>
<dbReference type="Pfam" id="PF03477">
    <property type="entry name" value="ATP-cone"/>
    <property type="match status" value="1"/>
</dbReference>
<evidence type="ECO:0000313" key="11">
    <source>
        <dbReference type="Proteomes" id="UP000317369"/>
    </source>
</evidence>
<name>A0A517YZG4_9BACT</name>
<evidence type="ECO:0000313" key="10">
    <source>
        <dbReference type="EMBL" id="QDU35604.1"/>
    </source>
</evidence>
<organism evidence="10 11">
    <name type="scientific">Poriferisphaera corsica</name>
    <dbReference type="NCBI Taxonomy" id="2528020"/>
    <lineage>
        <taxon>Bacteria</taxon>
        <taxon>Pseudomonadati</taxon>
        <taxon>Planctomycetota</taxon>
        <taxon>Phycisphaerae</taxon>
        <taxon>Phycisphaerales</taxon>
        <taxon>Phycisphaeraceae</taxon>
        <taxon>Poriferisphaera</taxon>
    </lineage>
</organism>
<dbReference type="InterPro" id="IPR003796">
    <property type="entry name" value="RNR_NrdR-like"/>
</dbReference>
<dbReference type="GO" id="GO:0003677">
    <property type="term" value="F:DNA binding"/>
    <property type="evidence" value="ECO:0007669"/>
    <property type="project" value="UniProtKB-KW"/>
</dbReference>
<evidence type="ECO:0000256" key="7">
    <source>
        <dbReference type="ARBA" id="ARBA00023163"/>
    </source>
</evidence>
<dbReference type="PANTHER" id="PTHR30455">
    <property type="entry name" value="TRANSCRIPTIONAL REPRESSOR NRDR"/>
    <property type="match status" value="1"/>
</dbReference>
<keyword evidence="4 8" id="KW-0067">ATP-binding</keyword>
<comment type="similarity">
    <text evidence="8">Belongs to the NrdR family.</text>
</comment>
<dbReference type="PROSITE" id="PS51161">
    <property type="entry name" value="ATP_CONE"/>
    <property type="match status" value="1"/>
</dbReference>
<evidence type="ECO:0000256" key="8">
    <source>
        <dbReference type="HAMAP-Rule" id="MF_00440"/>
    </source>
</evidence>
<keyword evidence="7 8" id="KW-0804">Transcription</keyword>
<keyword evidence="6 8" id="KW-0238">DNA-binding</keyword>
<accession>A0A517YZG4</accession>
<evidence type="ECO:0000259" key="9">
    <source>
        <dbReference type="PROSITE" id="PS51161"/>
    </source>
</evidence>
<dbReference type="GO" id="GO:0045892">
    <property type="term" value="P:negative regulation of DNA-templated transcription"/>
    <property type="evidence" value="ECO:0007669"/>
    <property type="project" value="UniProtKB-UniRule"/>
</dbReference>
<proteinExistence type="inferred from homology"/>
<dbReference type="PANTHER" id="PTHR30455:SF2">
    <property type="entry name" value="TRANSCRIPTIONAL REPRESSOR NRDR"/>
    <property type="match status" value="1"/>
</dbReference>
<dbReference type="EMBL" id="CP036425">
    <property type="protein sequence ID" value="QDU35604.1"/>
    <property type="molecule type" value="Genomic_DNA"/>
</dbReference>
<evidence type="ECO:0000256" key="4">
    <source>
        <dbReference type="ARBA" id="ARBA00022840"/>
    </source>
</evidence>
<gene>
    <name evidence="8 10" type="primary">nrdR</name>
    <name evidence="10" type="ORF">KS4_36870</name>
</gene>
<evidence type="ECO:0000256" key="3">
    <source>
        <dbReference type="ARBA" id="ARBA00022771"/>
    </source>
</evidence>
<keyword evidence="2 8" id="KW-0547">Nucleotide-binding</keyword>
<sequence>MVIGLGFEGGCKGCSDWSGLGVGCGGCWCGIGVTKEKEDCKLEGMRCPYCHDNDDKVIDSRESEGGKVVRRRRECKRCGKRFSSRERIEETTRLTVIKKDMSRVPFERSKLLTGLQRACYKRPVPTEVLTKTVEEMEEQLLNRGEREVESLEIGKILAEKLKRIDGVAYLRFASVYMQFKDLDDLIAEAEDIKQMRPGDEDESEGTLLF</sequence>
<dbReference type="Pfam" id="PF22811">
    <property type="entry name" value="Zn_ribbon_NrdR"/>
    <property type="match status" value="1"/>
</dbReference>
<evidence type="ECO:0000256" key="5">
    <source>
        <dbReference type="ARBA" id="ARBA00023015"/>
    </source>
</evidence>
<keyword evidence="11" id="KW-1185">Reference proteome</keyword>
<reference evidence="10 11" key="1">
    <citation type="submission" date="2019-02" db="EMBL/GenBank/DDBJ databases">
        <title>Deep-cultivation of Planctomycetes and their phenomic and genomic characterization uncovers novel biology.</title>
        <authorList>
            <person name="Wiegand S."/>
            <person name="Jogler M."/>
            <person name="Boedeker C."/>
            <person name="Pinto D."/>
            <person name="Vollmers J."/>
            <person name="Rivas-Marin E."/>
            <person name="Kohn T."/>
            <person name="Peeters S.H."/>
            <person name="Heuer A."/>
            <person name="Rast P."/>
            <person name="Oberbeckmann S."/>
            <person name="Bunk B."/>
            <person name="Jeske O."/>
            <person name="Meyerdierks A."/>
            <person name="Storesund J.E."/>
            <person name="Kallscheuer N."/>
            <person name="Luecker S."/>
            <person name="Lage O.M."/>
            <person name="Pohl T."/>
            <person name="Merkel B.J."/>
            <person name="Hornburger P."/>
            <person name="Mueller R.-W."/>
            <person name="Bruemmer F."/>
            <person name="Labrenz M."/>
            <person name="Spormann A.M."/>
            <person name="Op den Camp H."/>
            <person name="Overmann J."/>
            <person name="Amann R."/>
            <person name="Jetten M.S.M."/>
            <person name="Mascher T."/>
            <person name="Medema M.H."/>
            <person name="Devos D.P."/>
            <person name="Kaster A.-K."/>
            <person name="Ovreas L."/>
            <person name="Rohde M."/>
            <person name="Galperin M.Y."/>
            <person name="Jogler C."/>
        </authorList>
    </citation>
    <scope>NUCLEOTIDE SEQUENCE [LARGE SCALE GENOMIC DNA]</scope>
    <source>
        <strain evidence="10 11">KS4</strain>
    </source>
</reference>
<dbReference type="InterPro" id="IPR005144">
    <property type="entry name" value="ATP-cone_dom"/>
</dbReference>
<protein>
    <recommendedName>
        <fullName evidence="8">Transcriptional repressor NrdR</fullName>
    </recommendedName>
</protein>
<dbReference type="GO" id="GO:0008270">
    <property type="term" value="F:zinc ion binding"/>
    <property type="evidence" value="ECO:0007669"/>
    <property type="project" value="UniProtKB-UniRule"/>
</dbReference>
<feature type="zinc finger region" evidence="8">
    <location>
        <begin position="47"/>
        <end position="78"/>
    </location>
</feature>
<comment type="cofactor">
    <cofactor evidence="8">
        <name>Zn(2+)</name>
        <dbReference type="ChEBI" id="CHEBI:29105"/>
    </cofactor>
    <text evidence="8">Binds 1 zinc ion.</text>
</comment>
<feature type="domain" description="ATP-cone" evidence="9">
    <location>
        <begin position="94"/>
        <end position="184"/>
    </location>
</feature>
<dbReference type="Proteomes" id="UP000317369">
    <property type="component" value="Chromosome"/>
</dbReference>
<evidence type="ECO:0000256" key="1">
    <source>
        <dbReference type="ARBA" id="ARBA00022491"/>
    </source>
</evidence>
<keyword evidence="3 8" id="KW-0863">Zinc-finger</keyword>
<dbReference type="AlphaFoldDB" id="A0A517YZG4"/>